<proteinExistence type="predicted"/>
<accession>A0A2H5PB58</accession>
<dbReference type="EMBL" id="BDQV01000054">
    <property type="protein sequence ID" value="GAY49561.1"/>
    <property type="molecule type" value="Genomic_DNA"/>
</dbReference>
<evidence type="ECO:0000313" key="1">
    <source>
        <dbReference type="EMBL" id="GAY49561.1"/>
    </source>
</evidence>
<gene>
    <name evidence="1" type="ORF">CUMW_120060</name>
</gene>
<evidence type="ECO:0000313" key="2">
    <source>
        <dbReference type="Proteomes" id="UP000236630"/>
    </source>
</evidence>
<dbReference type="Proteomes" id="UP000236630">
    <property type="component" value="Unassembled WGS sequence"/>
</dbReference>
<dbReference type="AlphaFoldDB" id="A0A2H5PB58"/>
<organism evidence="1 2">
    <name type="scientific">Citrus unshiu</name>
    <name type="common">Satsuma mandarin</name>
    <name type="synonym">Citrus nobilis var. unshiu</name>
    <dbReference type="NCBI Taxonomy" id="55188"/>
    <lineage>
        <taxon>Eukaryota</taxon>
        <taxon>Viridiplantae</taxon>
        <taxon>Streptophyta</taxon>
        <taxon>Embryophyta</taxon>
        <taxon>Tracheophyta</taxon>
        <taxon>Spermatophyta</taxon>
        <taxon>Magnoliopsida</taxon>
        <taxon>eudicotyledons</taxon>
        <taxon>Gunneridae</taxon>
        <taxon>Pentapetalae</taxon>
        <taxon>rosids</taxon>
        <taxon>malvids</taxon>
        <taxon>Sapindales</taxon>
        <taxon>Rutaceae</taxon>
        <taxon>Aurantioideae</taxon>
        <taxon>Citrus</taxon>
    </lineage>
</organism>
<protein>
    <submittedName>
        <fullName evidence="1">Uncharacterized protein</fullName>
    </submittedName>
</protein>
<keyword evidence="2" id="KW-1185">Reference proteome</keyword>
<dbReference type="PROSITE" id="PS51257">
    <property type="entry name" value="PROKAR_LIPOPROTEIN"/>
    <property type="match status" value="1"/>
</dbReference>
<comment type="caution">
    <text evidence="1">The sequence shown here is derived from an EMBL/GenBank/DDBJ whole genome shotgun (WGS) entry which is preliminary data.</text>
</comment>
<name>A0A2H5PB58_CITUN</name>
<reference evidence="1 2" key="1">
    <citation type="journal article" date="2017" name="Front. Genet.">
        <title>Draft sequencing of the heterozygous diploid genome of Satsuma (Citrus unshiu Marc.) using a hybrid assembly approach.</title>
        <authorList>
            <person name="Shimizu T."/>
            <person name="Tanizawa Y."/>
            <person name="Mochizuki T."/>
            <person name="Nagasaki H."/>
            <person name="Yoshioka T."/>
            <person name="Toyoda A."/>
            <person name="Fujiyama A."/>
            <person name="Kaminuma E."/>
            <person name="Nakamura Y."/>
        </authorList>
    </citation>
    <scope>NUCLEOTIDE SEQUENCE [LARGE SCALE GENOMIC DNA]</scope>
    <source>
        <strain evidence="2">cv. Miyagawa wase</strain>
    </source>
</reference>
<sequence>MASGDKLKGGSRTNFICNLKHFSSMSLMSSCDSLPSSGASMISNNSLLIASEFFWTASKGSLQLLGFLYRPHHHNHPNRDVEDISRISLRHLQRMSKEVVLHAKPKKLYPSAQH</sequence>